<dbReference type="EMBL" id="CAJVQA010001434">
    <property type="protein sequence ID" value="CAG8514299.1"/>
    <property type="molecule type" value="Genomic_DNA"/>
</dbReference>
<organism evidence="2 3">
    <name type="scientific">Cetraspora pellucida</name>
    <dbReference type="NCBI Taxonomy" id="1433469"/>
    <lineage>
        <taxon>Eukaryota</taxon>
        <taxon>Fungi</taxon>
        <taxon>Fungi incertae sedis</taxon>
        <taxon>Mucoromycota</taxon>
        <taxon>Glomeromycotina</taxon>
        <taxon>Glomeromycetes</taxon>
        <taxon>Diversisporales</taxon>
        <taxon>Gigasporaceae</taxon>
        <taxon>Cetraspora</taxon>
    </lineage>
</organism>
<evidence type="ECO:0000256" key="1">
    <source>
        <dbReference type="SAM" id="MobiDB-lite"/>
    </source>
</evidence>
<evidence type="ECO:0000313" key="2">
    <source>
        <dbReference type="EMBL" id="CAG8514299.1"/>
    </source>
</evidence>
<feature type="compositionally biased region" description="Acidic residues" evidence="1">
    <location>
        <begin position="163"/>
        <end position="175"/>
    </location>
</feature>
<comment type="caution">
    <text evidence="2">The sequence shown here is derived from an EMBL/GenBank/DDBJ whole genome shotgun (WGS) entry which is preliminary data.</text>
</comment>
<evidence type="ECO:0000313" key="3">
    <source>
        <dbReference type="Proteomes" id="UP000789759"/>
    </source>
</evidence>
<sequence length="348" mass="40619">MNEPYSGYHAVVSYIKDNTQCSYTEFLNLNRNVVLFSQPFSNEWSVLDLTWARRFLTKAKELKEYDYATIEEKVKKQRENKGLQIYWETIIYEREKMEAQRAHLTGSMKVYSKVAEHNAEILSSEDYSNIFPSNTSMSPEIEPEIDVSENKEGSKTSNLDTPDHEETDDEEEVETTDNKEVKENKRECGNFQRENMSKKNSLIRKTIKIRAVNVSDEIIKHHFNKEERDEIDSAPGPQVPGISDEINDFLMEFLDKSTLKDIRKIIKEMMFDDNYDHKKDHDKDYIIYAIYSLEIENGSLKVANFEAWFNCHVWNPILDQAFGDMDVITVIRVESTSLASGTQKNVKR</sequence>
<reference evidence="2" key="1">
    <citation type="submission" date="2021-06" db="EMBL/GenBank/DDBJ databases">
        <authorList>
            <person name="Kallberg Y."/>
            <person name="Tangrot J."/>
            <person name="Rosling A."/>
        </authorList>
    </citation>
    <scope>NUCLEOTIDE SEQUENCE</scope>
    <source>
        <strain evidence="2">FL966</strain>
    </source>
</reference>
<feature type="region of interest" description="Disordered" evidence="1">
    <location>
        <begin position="132"/>
        <end position="183"/>
    </location>
</feature>
<accession>A0A9N9F6R0</accession>
<protein>
    <submittedName>
        <fullName evidence="2">3223_t:CDS:1</fullName>
    </submittedName>
</protein>
<name>A0A9N9F6R0_9GLOM</name>
<dbReference type="Proteomes" id="UP000789759">
    <property type="component" value="Unassembled WGS sequence"/>
</dbReference>
<gene>
    <name evidence="2" type="ORF">CPELLU_LOCUS3070</name>
</gene>
<dbReference type="OrthoDB" id="2308848at2759"/>
<proteinExistence type="predicted"/>
<dbReference type="AlphaFoldDB" id="A0A9N9F6R0"/>
<keyword evidence="3" id="KW-1185">Reference proteome</keyword>